<dbReference type="SUPFAM" id="SSF56235">
    <property type="entry name" value="N-terminal nucleophile aminohydrolases (Ntn hydrolases)"/>
    <property type="match status" value="1"/>
</dbReference>
<organism evidence="1 2">
    <name type="scientific">Serratia fonticola</name>
    <dbReference type="NCBI Taxonomy" id="47917"/>
    <lineage>
        <taxon>Bacteria</taxon>
        <taxon>Pseudomonadati</taxon>
        <taxon>Pseudomonadota</taxon>
        <taxon>Gammaproteobacteria</taxon>
        <taxon>Enterobacterales</taxon>
        <taxon>Yersiniaceae</taxon>
        <taxon>Serratia</taxon>
    </lineage>
</organism>
<evidence type="ECO:0000313" key="2">
    <source>
        <dbReference type="Proteomes" id="UP001235341"/>
    </source>
</evidence>
<sequence>MTTIAWDGKTLAADSQATANDLVCSLHEQKVYTPGDGVTWTVAGTPVVAIGCAGDCGAEFELQDKLAEGLTYATEFSAAFCFYAIAVIGHGRAYLIGKAEDATRATMSLQVEPHALGSGSAVARAAMKCGKNAVEAVGVAIELDVYSGGGVQAYTCGA</sequence>
<reference evidence="1 2" key="1">
    <citation type="submission" date="2023-08" db="EMBL/GenBank/DDBJ databases">
        <title>Complete Genome and Methylome dissection of Serratia fonticola NEB369.</title>
        <authorList>
            <person name="Fomenkov A."/>
            <person name="Roberts R.D."/>
        </authorList>
    </citation>
    <scope>NUCLEOTIDE SEQUENCE [LARGE SCALE GENOMIC DNA]</scope>
    <source>
        <strain evidence="1 2">NEB369</strain>
    </source>
</reference>
<name>A0ABY9PGK1_SERFO</name>
<dbReference type="Proteomes" id="UP001235341">
    <property type="component" value="Chromosome"/>
</dbReference>
<keyword evidence="2" id="KW-1185">Reference proteome</keyword>
<dbReference type="Gene3D" id="3.60.20.10">
    <property type="entry name" value="Glutamine Phosphoribosylpyrophosphate, subunit 1, domain 1"/>
    <property type="match status" value="1"/>
</dbReference>
<accession>A0ABY9PGK1</accession>
<gene>
    <name evidence="1" type="ORF">RFB13_14795</name>
</gene>
<dbReference type="RefSeq" id="WP_309204800.1">
    <property type="nucleotide sequence ID" value="NZ_CP133586.1"/>
</dbReference>
<evidence type="ECO:0000313" key="1">
    <source>
        <dbReference type="EMBL" id="WMT12536.1"/>
    </source>
</evidence>
<protein>
    <submittedName>
        <fullName evidence="1">Uncharacterized protein</fullName>
    </submittedName>
</protein>
<dbReference type="EMBL" id="CP133586">
    <property type="protein sequence ID" value="WMT12536.1"/>
    <property type="molecule type" value="Genomic_DNA"/>
</dbReference>
<dbReference type="InterPro" id="IPR029055">
    <property type="entry name" value="Ntn_hydrolases_N"/>
</dbReference>
<proteinExistence type="predicted"/>